<feature type="domain" description="Amidohydrolase-related" evidence="4">
    <location>
        <begin position="60"/>
        <end position="235"/>
    </location>
</feature>
<name>A0AAD6SAK5_9AGAR</name>
<sequence length="249" mass="27095">FKLDPVASRILRQALQDGIDLAPFNFTAPALEEIVAWAHFNAEKSVPAGLLHPAGNATTVDVHAHHVPTWFRTIMPSDGGMPTPLWTLELQLQHMANQSIGRSILSIPKPNIFLGDKNATMAIARLLNENTAALAKALPRRFSFFATSALPYVNESAVDTLGAVGVALTSNHEGKYLGNPEFISFFARMQNMKAIVFVHPANPLLEVAGNFLLASPTVYPQGIFEFFCIPHIARTFIDLALSGTLPNLT</sequence>
<accession>A0AAD6SAK5</accession>
<dbReference type="InterPro" id="IPR006680">
    <property type="entry name" value="Amidohydro-rel"/>
</dbReference>
<keyword evidence="1 3" id="KW-0210">Decarboxylase</keyword>
<gene>
    <name evidence="5" type="ORF">C8F04DRAFT_926661</name>
</gene>
<dbReference type="GO" id="GO:0005829">
    <property type="term" value="C:cytosol"/>
    <property type="evidence" value="ECO:0007669"/>
    <property type="project" value="TreeGrafter"/>
</dbReference>
<evidence type="ECO:0000259" key="4">
    <source>
        <dbReference type="Pfam" id="PF04909"/>
    </source>
</evidence>
<evidence type="ECO:0000256" key="2">
    <source>
        <dbReference type="ARBA" id="ARBA00023239"/>
    </source>
</evidence>
<dbReference type="EMBL" id="JARJCM010000204">
    <property type="protein sequence ID" value="KAJ7022750.1"/>
    <property type="molecule type" value="Genomic_DNA"/>
</dbReference>
<keyword evidence="2 3" id="KW-0456">Lyase</keyword>
<reference evidence="5" key="1">
    <citation type="submission" date="2023-03" db="EMBL/GenBank/DDBJ databases">
        <title>Massive genome expansion in bonnet fungi (Mycena s.s.) driven by repeated elements and novel gene families across ecological guilds.</title>
        <authorList>
            <consortium name="Lawrence Berkeley National Laboratory"/>
            <person name="Harder C.B."/>
            <person name="Miyauchi S."/>
            <person name="Viragh M."/>
            <person name="Kuo A."/>
            <person name="Thoen E."/>
            <person name="Andreopoulos B."/>
            <person name="Lu D."/>
            <person name="Skrede I."/>
            <person name="Drula E."/>
            <person name="Henrissat B."/>
            <person name="Morin E."/>
            <person name="Kohler A."/>
            <person name="Barry K."/>
            <person name="LaButti K."/>
            <person name="Morin E."/>
            <person name="Salamov A."/>
            <person name="Lipzen A."/>
            <person name="Mereny Z."/>
            <person name="Hegedus B."/>
            <person name="Baldrian P."/>
            <person name="Stursova M."/>
            <person name="Weitz H."/>
            <person name="Taylor A."/>
            <person name="Grigoriev I.V."/>
            <person name="Nagy L.G."/>
            <person name="Martin F."/>
            <person name="Kauserud H."/>
        </authorList>
    </citation>
    <scope>NUCLEOTIDE SEQUENCE</scope>
    <source>
        <strain evidence="5">CBHHK200</strain>
    </source>
</reference>
<dbReference type="InterPro" id="IPR032465">
    <property type="entry name" value="ACMSD"/>
</dbReference>
<dbReference type="InterPro" id="IPR032466">
    <property type="entry name" value="Metal_Hydrolase"/>
</dbReference>
<dbReference type="SUPFAM" id="SSF51556">
    <property type="entry name" value="Metallo-dependent hydrolases"/>
    <property type="match status" value="1"/>
</dbReference>
<evidence type="ECO:0000313" key="6">
    <source>
        <dbReference type="Proteomes" id="UP001218188"/>
    </source>
</evidence>
<feature type="non-terminal residue" evidence="5">
    <location>
        <position position="1"/>
    </location>
</feature>
<dbReference type="GO" id="GO:0019748">
    <property type="term" value="P:secondary metabolic process"/>
    <property type="evidence" value="ECO:0007669"/>
    <property type="project" value="TreeGrafter"/>
</dbReference>
<dbReference type="Pfam" id="PF04909">
    <property type="entry name" value="Amidohydro_2"/>
    <property type="match status" value="1"/>
</dbReference>
<evidence type="ECO:0000256" key="1">
    <source>
        <dbReference type="ARBA" id="ARBA00022793"/>
    </source>
</evidence>
<comment type="similarity">
    <text evidence="3">Belongs to the metallo-dependent hydrolases superfamily.</text>
</comment>
<organism evidence="5 6">
    <name type="scientific">Mycena alexandri</name>
    <dbReference type="NCBI Taxonomy" id="1745969"/>
    <lineage>
        <taxon>Eukaryota</taxon>
        <taxon>Fungi</taxon>
        <taxon>Dikarya</taxon>
        <taxon>Basidiomycota</taxon>
        <taxon>Agaricomycotina</taxon>
        <taxon>Agaricomycetes</taxon>
        <taxon>Agaricomycetidae</taxon>
        <taxon>Agaricales</taxon>
        <taxon>Marasmiineae</taxon>
        <taxon>Mycenaceae</taxon>
        <taxon>Mycena</taxon>
    </lineage>
</organism>
<protein>
    <recommendedName>
        <fullName evidence="4">Amidohydrolase-related domain-containing protein</fullName>
    </recommendedName>
</protein>
<evidence type="ECO:0000256" key="3">
    <source>
        <dbReference type="RuleBase" id="RU366045"/>
    </source>
</evidence>
<dbReference type="PANTHER" id="PTHR21240:SF32">
    <property type="entry name" value="AMIDOHYDROLASE-RELATED DOMAIN-CONTAINING PROTEIN"/>
    <property type="match status" value="1"/>
</dbReference>
<dbReference type="Proteomes" id="UP001218188">
    <property type="component" value="Unassembled WGS sequence"/>
</dbReference>
<dbReference type="AlphaFoldDB" id="A0AAD6SAK5"/>
<dbReference type="GO" id="GO:0016831">
    <property type="term" value="F:carboxy-lyase activity"/>
    <property type="evidence" value="ECO:0007669"/>
    <property type="project" value="UniProtKB-KW"/>
</dbReference>
<dbReference type="Gene3D" id="3.20.20.140">
    <property type="entry name" value="Metal-dependent hydrolases"/>
    <property type="match status" value="1"/>
</dbReference>
<dbReference type="GO" id="GO:0016787">
    <property type="term" value="F:hydrolase activity"/>
    <property type="evidence" value="ECO:0007669"/>
    <property type="project" value="InterPro"/>
</dbReference>
<feature type="non-terminal residue" evidence="5">
    <location>
        <position position="249"/>
    </location>
</feature>
<comment type="caution">
    <text evidence="5">The sequence shown here is derived from an EMBL/GenBank/DDBJ whole genome shotgun (WGS) entry which is preliminary data.</text>
</comment>
<dbReference type="PANTHER" id="PTHR21240">
    <property type="entry name" value="2-AMINO-3-CARBOXYLMUCONATE-6-SEMIALDEHYDE DECARBOXYLASE"/>
    <property type="match status" value="1"/>
</dbReference>
<keyword evidence="6" id="KW-1185">Reference proteome</keyword>
<evidence type="ECO:0000313" key="5">
    <source>
        <dbReference type="EMBL" id="KAJ7022750.1"/>
    </source>
</evidence>
<proteinExistence type="inferred from homology"/>